<reference evidence="2 3" key="1">
    <citation type="submission" date="2022-08" db="EMBL/GenBank/DDBJ databases">
        <title>novel species in genus Aeromicrobium.</title>
        <authorList>
            <person name="Ye L."/>
        </authorList>
    </citation>
    <scope>NUCLEOTIDE SEQUENCE [LARGE SCALE GENOMIC DNA]</scope>
    <source>
        <strain evidence="3">zg-Y1379</strain>
    </source>
</reference>
<dbReference type="Proteomes" id="UP001316184">
    <property type="component" value="Chromosome"/>
</dbReference>
<proteinExistence type="predicted"/>
<gene>
    <name evidence="2" type="ORF">NQV15_10365</name>
</gene>
<organism evidence="2 3">
    <name type="scientific">Aeromicrobium wangtongii</name>
    <dbReference type="NCBI Taxonomy" id="2969247"/>
    <lineage>
        <taxon>Bacteria</taxon>
        <taxon>Bacillati</taxon>
        <taxon>Actinomycetota</taxon>
        <taxon>Actinomycetes</taxon>
        <taxon>Propionibacteriales</taxon>
        <taxon>Nocardioidaceae</taxon>
        <taxon>Aeromicrobium</taxon>
    </lineage>
</organism>
<feature type="region of interest" description="Disordered" evidence="1">
    <location>
        <begin position="1"/>
        <end position="22"/>
    </location>
</feature>
<evidence type="ECO:0008006" key="4">
    <source>
        <dbReference type="Google" id="ProtNLM"/>
    </source>
</evidence>
<evidence type="ECO:0000313" key="2">
    <source>
        <dbReference type="EMBL" id="UUP12263.1"/>
    </source>
</evidence>
<feature type="compositionally biased region" description="Polar residues" evidence="1">
    <location>
        <begin position="1"/>
        <end position="11"/>
    </location>
</feature>
<evidence type="ECO:0000313" key="3">
    <source>
        <dbReference type="Proteomes" id="UP001316184"/>
    </source>
</evidence>
<dbReference type="EMBL" id="CP102173">
    <property type="protein sequence ID" value="UUP12263.1"/>
    <property type="molecule type" value="Genomic_DNA"/>
</dbReference>
<dbReference type="Gene3D" id="3.30.505.20">
    <property type="match status" value="1"/>
</dbReference>
<evidence type="ECO:0000256" key="1">
    <source>
        <dbReference type="SAM" id="MobiDB-lite"/>
    </source>
</evidence>
<name>A0ABY5M220_9ACTN</name>
<keyword evidence="3" id="KW-1185">Reference proteome</keyword>
<sequence>MTDTPKTQTHPVQPERISSWRSHPARWIAGGVGAAALLVGGIGLGSAMADDDGDDDDLVSRSALTDTTGTDHAEPAARHGATDAASLVRVLTAATAEAEGTPTSIEAHRDGLWSVDLETSNGDETTVLVGADGVASVGRTEKAEPDDADDPAPVGQLTEQNLTAVVEAVLAQAKGVISGVDLGDDPAEAYSVQVLTANGAETEIDLSSSFEVTQVDTDQD</sequence>
<protein>
    <recommendedName>
        <fullName evidence="4">PepSY domain-containing protein</fullName>
    </recommendedName>
</protein>
<feature type="compositionally biased region" description="Basic and acidic residues" evidence="1">
    <location>
        <begin position="69"/>
        <end position="81"/>
    </location>
</feature>
<accession>A0ABY5M220</accession>
<dbReference type="RefSeq" id="WP_232399748.1">
    <property type="nucleotide sequence ID" value="NZ_CP102173.1"/>
</dbReference>
<feature type="region of interest" description="Disordered" evidence="1">
    <location>
        <begin position="45"/>
        <end position="81"/>
    </location>
</feature>